<comment type="caution">
    <text evidence="2">The sequence shown here is derived from an EMBL/GenBank/DDBJ whole genome shotgun (WGS) entry which is preliminary data.</text>
</comment>
<proteinExistence type="predicted"/>
<keyword evidence="3" id="KW-1185">Reference proteome</keyword>
<dbReference type="InterPro" id="IPR002881">
    <property type="entry name" value="DUF58"/>
</dbReference>
<gene>
    <name evidence="2" type="ORF">ACFPJ6_01815</name>
</gene>
<dbReference type="RefSeq" id="WP_340266216.1">
    <property type="nucleotide sequence ID" value="NZ_JBBEOG010000001.1"/>
</dbReference>
<evidence type="ECO:0000313" key="3">
    <source>
        <dbReference type="Proteomes" id="UP001596122"/>
    </source>
</evidence>
<dbReference type="Proteomes" id="UP001596122">
    <property type="component" value="Unassembled WGS sequence"/>
</dbReference>
<dbReference type="EMBL" id="JBHSLD010000001">
    <property type="protein sequence ID" value="MFC5379519.1"/>
    <property type="molecule type" value="Genomic_DNA"/>
</dbReference>
<organism evidence="2 3">
    <name type="scientific">Aquipuribacter nitratireducens</name>
    <dbReference type="NCBI Taxonomy" id="650104"/>
    <lineage>
        <taxon>Bacteria</taxon>
        <taxon>Bacillati</taxon>
        <taxon>Actinomycetota</taxon>
        <taxon>Actinomycetes</taxon>
        <taxon>Micrococcales</taxon>
        <taxon>Intrasporangiaceae</taxon>
        <taxon>Aquipuribacter</taxon>
    </lineage>
</organism>
<reference evidence="3" key="1">
    <citation type="journal article" date="2019" name="Int. J. Syst. Evol. Microbiol.">
        <title>The Global Catalogue of Microorganisms (GCM) 10K type strain sequencing project: providing services to taxonomists for standard genome sequencing and annotation.</title>
        <authorList>
            <consortium name="The Broad Institute Genomics Platform"/>
            <consortium name="The Broad Institute Genome Sequencing Center for Infectious Disease"/>
            <person name="Wu L."/>
            <person name="Ma J."/>
        </authorList>
    </citation>
    <scope>NUCLEOTIDE SEQUENCE [LARGE SCALE GENOMIC DNA]</scope>
    <source>
        <strain evidence="3">CCUG 43114</strain>
    </source>
</reference>
<evidence type="ECO:0000259" key="1">
    <source>
        <dbReference type="Pfam" id="PF01882"/>
    </source>
</evidence>
<dbReference type="PANTHER" id="PTHR33608">
    <property type="entry name" value="BLL2464 PROTEIN"/>
    <property type="match status" value="1"/>
</dbReference>
<name>A0ABW0GJ53_9MICO</name>
<protein>
    <submittedName>
        <fullName evidence="2">DUF58 domain-containing protein</fullName>
    </submittedName>
</protein>
<feature type="domain" description="DUF58" evidence="1">
    <location>
        <begin position="193"/>
        <end position="370"/>
    </location>
</feature>
<dbReference type="Pfam" id="PF01882">
    <property type="entry name" value="DUF58"/>
    <property type="match status" value="1"/>
</dbReference>
<sequence length="443" mass="45339">MTGAEATWRATAALRRALVLGVGGLAGGLALGLPELAVLSVPFLLHGALALRPRPRVAAAVVVHAPRTAAVDEPVDVALTVPAAPGGDLAVVRTPDGPLALALPERGARRLTSSVVPTTWGRRTLARADTLLAAADAHLLVGPTQGQVRDVLVVPAVPPAAAGPLPPHATTVVGAHRTRRTGDGSDLHTVDAFRPGDRLRHVDWKATARRGQHPGGLRLHVRRTSVDADGDVVLLLDTRGDLGTDVATWSVPAVLQGGAVAPGSSLDLTVTTAAGLAAAHLEAGDRVGTVDLTVPAASVRRGAGRRHLRRLRAALAGTAASGTAVGGRAGYAGGPLPRRLLEQAPARALVVLLSPFLDDRVADLALALARHGRAVVGVDCLPGGLRPDRSSALGPLALRLVLAEREARLAALRAAGVPVLAADADLPAATRRLVRDRIRAAAR</sequence>
<dbReference type="PANTHER" id="PTHR33608:SF14">
    <property type="entry name" value="POSSIBLE CONSERVED SECRETED PROTEIN"/>
    <property type="match status" value="1"/>
</dbReference>
<evidence type="ECO:0000313" key="2">
    <source>
        <dbReference type="EMBL" id="MFC5379519.1"/>
    </source>
</evidence>
<accession>A0ABW0GJ53</accession>